<sequence length="263" mass="29200">MLPNLYQLAEAVRQAALEEIVPRLFGAQVAVKQDGSLVTEADLAMNQRLSTWLQQEWPEIQFLSEEMESAEQEKLLSTADLLWCLDPLDGTSNFAAGFPLFATSLALIKQGQVVLAVTYDPIRDELFTAELGKGAWLNGQVLHCHAIDFPMKKTVALVDFKRLPDKLREALANHPPYGSQRNLGTCALEWAWMAANRGHLYLHGGMKIWDLAAGSLILSEAGGDACTLQGEPVFKASMQTRSAVISPDKQLFQTWFAYLQDHQ</sequence>
<dbReference type="CDD" id="cd01637">
    <property type="entry name" value="IMPase_like"/>
    <property type="match status" value="1"/>
</dbReference>
<evidence type="ECO:0000313" key="5">
    <source>
        <dbReference type="EMBL" id="WGZ91776.1"/>
    </source>
</evidence>
<evidence type="ECO:0000256" key="3">
    <source>
        <dbReference type="ARBA" id="ARBA00022842"/>
    </source>
</evidence>
<dbReference type="PANTHER" id="PTHR20854">
    <property type="entry name" value="INOSITOL MONOPHOSPHATASE"/>
    <property type="match status" value="1"/>
</dbReference>
<dbReference type="GO" id="GO:0006020">
    <property type="term" value="P:inositol metabolic process"/>
    <property type="evidence" value="ECO:0007669"/>
    <property type="project" value="TreeGrafter"/>
</dbReference>
<name>A0AA95H6Z3_9GAMM</name>
<dbReference type="Proteomes" id="UP001300672">
    <property type="component" value="Chromosome"/>
</dbReference>
<dbReference type="PROSITE" id="PS00630">
    <property type="entry name" value="IMP_2"/>
    <property type="match status" value="1"/>
</dbReference>
<accession>A0AA95H6Z3</accession>
<dbReference type="Pfam" id="PF00459">
    <property type="entry name" value="Inositol_P"/>
    <property type="match status" value="1"/>
</dbReference>
<keyword evidence="2 4" id="KW-0479">Metal-binding</keyword>
<feature type="binding site" evidence="4">
    <location>
        <position position="65"/>
    </location>
    <ligand>
        <name>Mg(2+)</name>
        <dbReference type="ChEBI" id="CHEBI:18420"/>
        <label>1</label>
        <note>catalytic</note>
    </ligand>
</feature>
<dbReference type="GO" id="GO:0046872">
    <property type="term" value="F:metal ion binding"/>
    <property type="evidence" value="ECO:0007669"/>
    <property type="project" value="UniProtKB-KW"/>
</dbReference>
<dbReference type="InterPro" id="IPR020550">
    <property type="entry name" value="Inositol_monophosphatase_CS"/>
</dbReference>
<dbReference type="KEGG" id="tdu:QJT80_04690"/>
<feature type="binding site" evidence="4">
    <location>
        <position position="89"/>
    </location>
    <ligand>
        <name>Mg(2+)</name>
        <dbReference type="ChEBI" id="CHEBI:18420"/>
        <label>1</label>
        <note>catalytic</note>
    </ligand>
</feature>
<dbReference type="EMBL" id="CP124755">
    <property type="protein sequence ID" value="WGZ91776.1"/>
    <property type="molecule type" value="Genomic_DNA"/>
</dbReference>
<reference evidence="5" key="2">
    <citation type="submission" date="2023-04" db="EMBL/GenBank/DDBJ databases">
        <authorList>
            <person name="Beletskiy A.V."/>
            <person name="Mardanov A.V."/>
            <person name="Ravin N.V."/>
        </authorList>
    </citation>
    <scope>NUCLEOTIDE SEQUENCE</scope>
    <source>
        <strain evidence="5">GKL-01</strain>
    </source>
</reference>
<dbReference type="InterPro" id="IPR000760">
    <property type="entry name" value="Inositol_monophosphatase-like"/>
</dbReference>
<gene>
    <name evidence="5" type="ORF">QJT80_04690</name>
</gene>
<proteinExistence type="inferred from homology"/>
<dbReference type="PRINTS" id="PR00377">
    <property type="entry name" value="IMPHPHTASES"/>
</dbReference>
<evidence type="ECO:0000256" key="4">
    <source>
        <dbReference type="PIRSR" id="PIRSR600760-2"/>
    </source>
</evidence>
<reference evidence="5" key="1">
    <citation type="journal article" date="2023" name="Int. J. Mol. Sci.">
        <title>Metagenomics Revealed a New Genus 'Candidatus Thiocaldithrix dubininis' gen. nov., sp. nov. and a New Species 'Candidatus Thiothrix putei' sp. nov. in the Family Thiotrichaceae, Some Members of Which Have Traits of Both Na+- and H+-Motive Energetics.</title>
        <authorList>
            <person name="Ravin N.V."/>
            <person name="Muntyan M.S."/>
            <person name="Smolyakov D.D."/>
            <person name="Rudenko T.S."/>
            <person name="Beletsky A.V."/>
            <person name="Mardanov A.V."/>
            <person name="Grabovich M.Y."/>
        </authorList>
    </citation>
    <scope>NUCLEOTIDE SEQUENCE</scope>
    <source>
        <strain evidence="5">GKL-01</strain>
    </source>
</reference>
<evidence type="ECO:0000256" key="2">
    <source>
        <dbReference type="ARBA" id="ARBA00022723"/>
    </source>
</evidence>
<evidence type="ECO:0000256" key="1">
    <source>
        <dbReference type="ARBA" id="ARBA00009759"/>
    </source>
</evidence>
<dbReference type="GO" id="GO:0046854">
    <property type="term" value="P:phosphatidylinositol phosphate biosynthetic process"/>
    <property type="evidence" value="ECO:0007669"/>
    <property type="project" value="InterPro"/>
</dbReference>
<protein>
    <submittedName>
        <fullName evidence="5">Inositol monophosphatase family protein</fullName>
    </submittedName>
</protein>
<comment type="cofactor">
    <cofactor evidence="4">
        <name>Mg(2+)</name>
        <dbReference type="ChEBI" id="CHEBI:18420"/>
    </cofactor>
</comment>
<dbReference type="PANTHER" id="PTHR20854:SF4">
    <property type="entry name" value="INOSITOL-1-MONOPHOSPHATASE-RELATED"/>
    <property type="match status" value="1"/>
</dbReference>
<dbReference type="AlphaFoldDB" id="A0AA95H6Z3"/>
<feature type="binding site" evidence="4">
    <location>
        <position position="86"/>
    </location>
    <ligand>
        <name>Mg(2+)</name>
        <dbReference type="ChEBI" id="CHEBI:18420"/>
        <label>1</label>
        <note>catalytic</note>
    </ligand>
</feature>
<dbReference type="Gene3D" id="3.30.540.10">
    <property type="entry name" value="Fructose-1,6-Bisphosphatase, subunit A, domain 1"/>
    <property type="match status" value="1"/>
</dbReference>
<keyword evidence="3 4" id="KW-0460">Magnesium</keyword>
<dbReference type="SUPFAM" id="SSF56655">
    <property type="entry name" value="Carbohydrate phosphatase"/>
    <property type="match status" value="1"/>
</dbReference>
<dbReference type="Gene3D" id="3.40.190.80">
    <property type="match status" value="1"/>
</dbReference>
<organism evidence="5">
    <name type="scientific">Candidatus Thiocaldithrix dubininis</name>
    <dbReference type="NCBI Taxonomy" id="3080823"/>
    <lineage>
        <taxon>Bacteria</taxon>
        <taxon>Pseudomonadati</taxon>
        <taxon>Pseudomonadota</taxon>
        <taxon>Gammaproteobacteria</taxon>
        <taxon>Thiotrichales</taxon>
        <taxon>Thiotrichaceae</taxon>
        <taxon>Candidatus Thiocaldithrix</taxon>
    </lineage>
</organism>
<feature type="binding site" evidence="4">
    <location>
        <position position="210"/>
    </location>
    <ligand>
        <name>Mg(2+)</name>
        <dbReference type="ChEBI" id="CHEBI:18420"/>
        <label>1</label>
        <note>catalytic</note>
    </ligand>
</feature>
<comment type="similarity">
    <text evidence="1">Belongs to the inositol monophosphatase superfamily.</text>
</comment>
<dbReference type="GO" id="GO:0008934">
    <property type="term" value="F:inositol monophosphate 1-phosphatase activity"/>
    <property type="evidence" value="ECO:0007669"/>
    <property type="project" value="TreeGrafter"/>
</dbReference>
<dbReference type="GO" id="GO:0007165">
    <property type="term" value="P:signal transduction"/>
    <property type="evidence" value="ECO:0007669"/>
    <property type="project" value="TreeGrafter"/>
</dbReference>
<feature type="binding site" evidence="4">
    <location>
        <position position="88"/>
    </location>
    <ligand>
        <name>Mg(2+)</name>
        <dbReference type="ChEBI" id="CHEBI:18420"/>
        <label>1</label>
        <note>catalytic</note>
    </ligand>
</feature>